<organism evidence="3 4">
    <name type="scientific">Actinocorallia libanotica</name>
    <dbReference type="NCBI Taxonomy" id="46162"/>
    <lineage>
        <taxon>Bacteria</taxon>
        <taxon>Bacillati</taxon>
        <taxon>Actinomycetota</taxon>
        <taxon>Actinomycetes</taxon>
        <taxon>Streptosporangiales</taxon>
        <taxon>Thermomonosporaceae</taxon>
        <taxon>Actinocorallia</taxon>
    </lineage>
</organism>
<dbReference type="Pfam" id="PF02021">
    <property type="entry name" value="UPF0102"/>
    <property type="match status" value="1"/>
</dbReference>
<dbReference type="InterPro" id="IPR011856">
    <property type="entry name" value="tRNA_endonuc-like_dom_sf"/>
</dbReference>
<evidence type="ECO:0000313" key="4">
    <source>
        <dbReference type="Proteomes" id="UP001500665"/>
    </source>
</evidence>
<name>A0ABP4BUZ4_9ACTN</name>
<reference evidence="4" key="1">
    <citation type="journal article" date="2019" name="Int. J. Syst. Evol. Microbiol.">
        <title>The Global Catalogue of Microorganisms (GCM) 10K type strain sequencing project: providing services to taxonomists for standard genome sequencing and annotation.</title>
        <authorList>
            <consortium name="The Broad Institute Genomics Platform"/>
            <consortium name="The Broad Institute Genome Sequencing Center for Infectious Disease"/>
            <person name="Wu L."/>
            <person name="Ma J."/>
        </authorList>
    </citation>
    <scope>NUCLEOTIDE SEQUENCE [LARGE SCALE GENOMIC DNA]</scope>
    <source>
        <strain evidence="4">JCM 10696</strain>
    </source>
</reference>
<dbReference type="HAMAP" id="MF_00048">
    <property type="entry name" value="UPF0102"/>
    <property type="match status" value="1"/>
</dbReference>
<proteinExistence type="inferred from homology"/>
<dbReference type="PANTHER" id="PTHR34039">
    <property type="entry name" value="UPF0102 PROTEIN YRAN"/>
    <property type="match status" value="1"/>
</dbReference>
<evidence type="ECO:0000256" key="2">
    <source>
        <dbReference type="HAMAP-Rule" id="MF_00048"/>
    </source>
</evidence>
<comment type="caution">
    <text evidence="3">The sequence shown here is derived from an EMBL/GenBank/DDBJ whole genome shotgun (WGS) entry which is preliminary data.</text>
</comment>
<dbReference type="InterPro" id="IPR003509">
    <property type="entry name" value="UPF0102_YraN-like"/>
</dbReference>
<dbReference type="NCBIfam" id="NF009154">
    <property type="entry name" value="PRK12497.3-3"/>
    <property type="match status" value="1"/>
</dbReference>
<dbReference type="InterPro" id="IPR011335">
    <property type="entry name" value="Restrct_endonuc-II-like"/>
</dbReference>
<dbReference type="CDD" id="cd20736">
    <property type="entry name" value="PoNe_Nuclease"/>
    <property type="match status" value="1"/>
</dbReference>
<evidence type="ECO:0000256" key="1">
    <source>
        <dbReference type="ARBA" id="ARBA00006738"/>
    </source>
</evidence>
<dbReference type="PANTHER" id="PTHR34039:SF1">
    <property type="entry name" value="UPF0102 PROTEIN YRAN"/>
    <property type="match status" value="1"/>
</dbReference>
<accession>A0ABP4BUZ4</accession>
<dbReference type="Proteomes" id="UP001500665">
    <property type="component" value="Unassembled WGS sequence"/>
</dbReference>
<dbReference type="SUPFAM" id="SSF52980">
    <property type="entry name" value="Restriction endonuclease-like"/>
    <property type="match status" value="1"/>
</dbReference>
<dbReference type="EMBL" id="BAAAHH010000016">
    <property type="protein sequence ID" value="GAA0955253.1"/>
    <property type="molecule type" value="Genomic_DNA"/>
</dbReference>
<evidence type="ECO:0000313" key="3">
    <source>
        <dbReference type="EMBL" id="GAA0955253.1"/>
    </source>
</evidence>
<gene>
    <name evidence="3" type="ORF">GCM10009550_39750</name>
</gene>
<dbReference type="Gene3D" id="3.40.1350.10">
    <property type="match status" value="1"/>
</dbReference>
<protein>
    <recommendedName>
        <fullName evidence="2">UPF0102 protein GCM10009550_39750</fullName>
    </recommendedName>
</protein>
<keyword evidence="4" id="KW-1185">Reference proteome</keyword>
<comment type="similarity">
    <text evidence="1 2">Belongs to the UPF0102 family.</text>
</comment>
<sequence>MAMNAGHELGRRGENAAVRYLEGLGWRVLARNWRCAEGELDIVAHDGSRHVVCEVKTRRSRAYGDPAEAITITKALRLRRLAGRWAREHGLRASSMRIDLIGLVGGGADGFTVDHLKEVA</sequence>